<evidence type="ECO:0000256" key="4">
    <source>
        <dbReference type="ARBA" id="ARBA00022989"/>
    </source>
</evidence>
<feature type="compositionally biased region" description="Basic and acidic residues" evidence="6">
    <location>
        <begin position="607"/>
        <end position="618"/>
    </location>
</feature>
<dbReference type="GO" id="GO:0005886">
    <property type="term" value="C:plasma membrane"/>
    <property type="evidence" value="ECO:0007669"/>
    <property type="project" value="UniProtKB-SubCell"/>
</dbReference>
<dbReference type="RefSeq" id="WP_051587252.1">
    <property type="nucleotide sequence ID" value="NZ_CP017076.1"/>
</dbReference>
<dbReference type="AlphaFoldDB" id="A0A031J2U6"/>
<evidence type="ECO:0000256" key="1">
    <source>
        <dbReference type="ARBA" id="ARBA00004651"/>
    </source>
</evidence>
<evidence type="ECO:0000259" key="8">
    <source>
        <dbReference type="Pfam" id="PF10412"/>
    </source>
</evidence>
<feature type="region of interest" description="Disordered" evidence="6">
    <location>
        <begin position="576"/>
        <end position="618"/>
    </location>
</feature>
<gene>
    <name evidence="9" type="ORF">BES08_21490</name>
    <name evidence="10" type="ORF">BV97_05716</name>
</gene>
<keyword evidence="2" id="KW-1003">Cell membrane</keyword>
<dbReference type="PANTHER" id="PTHR37937:SF1">
    <property type="entry name" value="CONJUGATIVE TRANSFER: DNA TRANSPORT"/>
    <property type="match status" value="1"/>
</dbReference>
<evidence type="ECO:0000256" key="6">
    <source>
        <dbReference type="SAM" id="MobiDB-lite"/>
    </source>
</evidence>
<keyword evidence="9" id="KW-0614">Plasmid</keyword>
<accession>A0A031J2U6</accession>
<keyword evidence="4 7" id="KW-1133">Transmembrane helix</keyword>
<dbReference type="OrthoDB" id="102453at2"/>
<reference evidence="12" key="3">
    <citation type="journal article" date="2017" name="J. Biotechnol.">
        <title>Complete genome sequence of Novosphingobium resinovorum SA1, a versatile xenobiotic-degrading bacterium capable of utilizing sulfanilic acid.</title>
        <authorList>
            <person name="Hegedus B."/>
            <person name="Kos P.B."/>
            <person name="Balint B."/>
            <person name="Maroti G."/>
            <person name="Gan H.M."/>
            <person name="Perei K."/>
            <person name="Rakhely G."/>
        </authorList>
    </citation>
    <scope>NUCLEOTIDE SEQUENCE [LARGE SCALE GENOMIC DNA]</scope>
    <source>
        <strain evidence="12">SA1</strain>
    </source>
</reference>
<organism evidence="10 11">
    <name type="scientific">Novosphingobium resinovorum</name>
    <dbReference type="NCBI Taxonomy" id="158500"/>
    <lineage>
        <taxon>Bacteria</taxon>
        <taxon>Pseudomonadati</taxon>
        <taxon>Pseudomonadota</taxon>
        <taxon>Alphaproteobacteria</taxon>
        <taxon>Sphingomonadales</taxon>
        <taxon>Sphingomonadaceae</taxon>
        <taxon>Novosphingobium</taxon>
    </lineage>
</organism>
<keyword evidence="3 7" id="KW-0812">Transmembrane</keyword>
<dbReference type="Proteomes" id="UP000024329">
    <property type="component" value="Unassembled WGS sequence"/>
</dbReference>
<dbReference type="CDD" id="cd01127">
    <property type="entry name" value="TrwB_TraG_TraD_VirD4"/>
    <property type="match status" value="1"/>
</dbReference>
<dbReference type="Pfam" id="PF10412">
    <property type="entry name" value="TrwB_AAD_bind"/>
    <property type="match status" value="1"/>
</dbReference>
<reference evidence="10 11" key="1">
    <citation type="submission" date="2014-03" db="EMBL/GenBank/DDBJ databases">
        <title>Whole genome sequence of Novosphingobium resinovorum KF1.</title>
        <authorList>
            <person name="Gan H.M."/>
            <person name="Gan H.Y."/>
            <person name="Chew T.H."/>
            <person name="Savka M.A."/>
        </authorList>
    </citation>
    <scope>NUCLEOTIDE SEQUENCE [LARGE SCALE GENOMIC DNA]</scope>
    <source>
        <strain evidence="10 11">KF1</strain>
    </source>
</reference>
<evidence type="ECO:0000313" key="12">
    <source>
        <dbReference type="Proteomes" id="UP000094626"/>
    </source>
</evidence>
<dbReference type="eggNOG" id="COG3505">
    <property type="taxonomic scope" value="Bacteria"/>
</dbReference>
<proteinExistence type="predicted"/>
<keyword evidence="12" id="KW-1185">Reference proteome</keyword>
<dbReference type="EMBL" id="JFYZ01000089">
    <property type="protein sequence ID" value="EZP67597.1"/>
    <property type="molecule type" value="Genomic_DNA"/>
</dbReference>
<dbReference type="Gene3D" id="3.40.50.300">
    <property type="entry name" value="P-loop containing nucleotide triphosphate hydrolases"/>
    <property type="match status" value="2"/>
</dbReference>
<dbReference type="KEGG" id="nre:BES08_21490"/>
<dbReference type="EMBL" id="CP017076">
    <property type="protein sequence ID" value="AOR79411.1"/>
    <property type="molecule type" value="Genomic_DNA"/>
</dbReference>
<dbReference type="InterPro" id="IPR027417">
    <property type="entry name" value="P-loop_NTPase"/>
</dbReference>
<evidence type="ECO:0000256" key="3">
    <source>
        <dbReference type="ARBA" id="ARBA00022692"/>
    </source>
</evidence>
<evidence type="ECO:0000313" key="10">
    <source>
        <dbReference type="EMBL" id="EZP67597.1"/>
    </source>
</evidence>
<geneLocation type="plasmid" evidence="9 12">
    <name>pSA1</name>
</geneLocation>
<evidence type="ECO:0000313" key="9">
    <source>
        <dbReference type="EMBL" id="AOR79411.1"/>
    </source>
</evidence>
<dbReference type="PATRIC" id="fig|158500.4.peg.5790"/>
<evidence type="ECO:0000256" key="2">
    <source>
        <dbReference type="ARBA" id="ARBA00022475"/>
    </source>
</evidence>
<keyword evidence="5 7" id="KW-0472">Membrane</keyword>
<dbReference type="InterPro" id="IPR019476">
    <property type="entry name" value="T4SS_TraD_DNA-bd"/>
</dbReference>
<sequence>MTRRAEILSRGQASQNRIWAGINARAQVAAILILVCAGVGAFAGWKTAPDLTRRGASLYLKVQGRELLDPFGRNLQTYEARARVAVRDEILAPESPATRAFKRLLWRMGICAMLCGIAIGVPLYRWRRRAWLAEGERAGRDRTVRGAERVDAKTLARMVSVGAGTRPVTIGRVPVPESEEARHFLFAGATGTGKTTAIWALLDEVERRGQHAFVHDVDGGYVARYYRPERGDLILNPFDERCAYWNPFDDVRSASDADRLAGFIVAKPGGNAAGDDVWYDQARLVAAAVIRRLWEQGRGSIGELVYALRDMTPDQLATLTRGTEASRVFQKDADKATASVLFCLAEAAKIVGSLKRAPGDGPRLSFDDFYQRLPDVEGAKPWIFLASRKRNFAAAKPLLGCWLDCAVAAILDRPIHGAPRAWLIMDELPALPRASGLLTLLPEGRKFGAAVVIAFQAIGQLRETYGQHATGTIVGQTGTQLVMRLGDPESTRWATELLGRSEIEEHRSSASLDSDAMSDKGSLSTLRQTKQIVLDSEIGHLPPLTGFLRLSGLPIARVAISRSHMERPDIAEPTVPLGTAAVSGQGPAPDPKSEPTSSPAQGAATRETGEDRTAGGAL</sequence>
<comment type="subcellular location">
    <subcellularLocation>
        <location evidence="1">Cell membrane</location>
        <topology evidence="1">Multi-pass membrane protein</topology>
    </subcellularLocation>
</comment>
<protein>
    <submittedName>
        <fullName evidence="10">Type IV secretory pathway, VirD4 component</fullName>
    </submittedName>
</protein>
<reference evidence="9" key="2">
    <citation type="submission" date="2016-08" db="EMBL/GenBank/DDBJ databases">
        <authorList>
            <person name="Seilhamer J.J."/>
        </authorList>
    </citation>
    <scope>NUCLEOTIDE SEQUENCE [LARGE SCALE GENOMIC DNA]</scope>
    <source>
        <strain evidence="9">SA1</strain>
        <plasmid evidence="9">pSA1</plasmid>
    </source>
</reference>
<feature type="domain" description="Type IV secretion system coupling protein TraD DNA-binding" evidence="8">
    <location>
        <begin position="168"/>
        <end position="560"/>
    </location>
</feature>
<feature type="region of interest" description="Disordered" evidence="6">
    <location>
        <begin position="504"/>
        <end position="523"/>
    </location>
</feature>
<dbReference type="InterPro" id="IPR051539">
    <property type="entry name" value="T4SS-coupling_protein"/>
</dbReference>
<feature type="transmembrane region" description="Helical" evidence="7">
    <location>
        <begin position="26"/>
        <end position="45"/>
    </location>
</feature>
<dbReference type="PANTHER" id="PTHR37937">
    <property type="entry name" value="CONJUGATIVE TRANSFER: DNA TRANSPORT"/>
    <property type="match status" value="1"/>
</dbReference>
<evidence type="ECO:0000256" key="5">
    <source>
        <dbReference type="ARBA" id="ARBA00023136"/>
    </source>
</evidence>
<evidence type="ECO:0000313" key="11">
    <source>
        <dbReference type="Proteomes" id="UP000024329"/>
    </source>
</evidence>
<dbReference type="Proteomes" id="UP000094626">
    <property type="component" value="Plasmid pSA1"/>
</dbReference>
<name>A0A031J2U6_9SPHN</name>
<evidence type="ECO:0000256" key="7">
    <source>
        <dbReference type="SAM" id="Phobius"/>
    </source>
</evidence>
<dbReference type="SUPFAM" id="SSF52540">
    <property type="entry name" value="P-loop containing nucleoside triphosphate hydrolases"/>
    <property type="match status" value="1"/>
</dbReference>